<keyword evidence="3" id="KW-1185">Reference proteome</keyword>
<feature type="transmembrane region" description="Helical" evidence="1">
    <location>
        <begin position="22"/>
        <end position="47"/>
    </location>
</feature>
<dbReference type="RefSeq" id="WP_233725813.1">
    <property type="nucleotide sequence ID" value="NZ_JAJVCN010000001.1"/>
</dbReference>
<protein>
    <recommendedName>
        <fullName evidence="4">DUF3558 domain-containing protein</fullName>
    </recommendedName>
</protein>
<dbReference type="EMBL" id="JAJVCN010000001">
    <property type="protein sequence ID" value="MCE7004286.1"/>
    <property type="molecule type" value="Genomic_DNA"/>
</dbReference>
<sequence length="208" mass="21362">MADDTKGDSGQESGKTRSSTHWAAPVGAIVAAVLTAVGAIVAAIILASKPSVTPVSSPSLPIIPDAPPPPSAATSLTCAFAVTAPADNTKISAAGGALFEGTACESDLIWLVDFDPTDGYYYQVNPYPVPVVDGKWSFHNAPIGNAGDKKGTVYPIVALRVSAPCSEALRGRTPDSDGTVRFKPMPAGCPDQTDKVNTKTVRLVNDGP</sequence>
<keyword evidence="1" id="KW-1133">Transmembrane helix</keyword>
<evidence type="ECO:0008006" key="4">
    <source>
        <dbReference type="Google" id="ProtNLM"/>
    </source>
</evidence>
<keyword evidence="1" id="KW-0812">Transmembrane</keyword>
<evidence type="ECO:0000313" key="2">
    <source>
        <dbReference type="EMBL" id="MCE7004286.1"/>
    </source>
</evidence>
<dbReference type="Proteomes" id="UP001521150">
    <property type="component" value="Unassembled WGS sequence"/>
</dbReference>
<evidence type="ECO:0000256" key="1">
    <source>
        <dbReference type="SAM" id="Phobius"/>
    </source>
</evidence>
<keyword evidence="1" id="KW-0472">Membrane</keyword>
<comment type="caution">
    <text evidence="2">The sequence shown here is derived from an EMBL/GenBank/DDBJ whole genome shotgun (WGS) entry which is preliminary data.</text>
</comment>
<evidence type="ECO:0000313" key="3">
    <source>
        <dbReference type="Proteomes" id="UP001521150"/>
    </source>
</evidence>
<organism evidence="2 3">
    <name type="scientific">Kibdelosporangium philippinense</name>
    <dbReference type="NCBI Taxonomy" id="211113"/>
    <lineage>
        <taxon>Bacteria</taxon>
        <taxon>Bacillati</taxon>
        <taxon>Actinomycetota</taxon>
        <taxon>Actinomycetes</taxon>
        <taxon>Pseudonocardiales</taxon>
        <taxon>Pseudonocardiaceae</taxon>
        <taxon>Kibdelosporangium</taxon>
    </lineage>
</organism>
<gene>
    <name evidence="2" type="ORF">LWC34_15790</name>
</gene>
<name>A0ABS8ZC75_9PSEU</name>
<reference evidence="2 3" key="1">
    <citation type="submission" date="2021-12" db="EMBL/GenBank/DDBJ databases">
        <title>Genome sequence of Kibdelosporangium philippinense ATCC 49844.</title>
        <authorList>
            <person name="Fedorov E.A."/>
            <person name="Omeragic M."/>
            <person name="Shalygina K.F."/>
            <person name="Maclea K.S."/>
        </authorList>
    </citation>
    <scope>NUCLEOTIDE SEQUENCE [LARGE SCALE GENOMIC DNA]</scope>
    <source>
        <strain evidence="2 3">ATCC 49844</strain>
    </source>
</reference>
<proteinExistence type="predicted"/>
<accession>A0ABS8ZC75</accession>